<keyword evidence="4" id="KW-1185">Reference proteome</keyword>
<dbReference type="Proteomes" id="UP000298774">
    <property type="component" value="Plasmid p1"/>
</dbReference>
<reference evidence="2 3" key="1">
    <citation type="submission" date="2018-09" db="EMBL/GenBank/DDBJ databases">
        <title>Whole genome based analysis of evolution and adaptive divergence in Indian and Brazilian strains of Azospirillum brasilense.</title>
        <authorList>
            <person name="Singh C."/>
            <person name="Tripathi A.K."/>
        </authorList>
    </citation>
    <scope>NUCLEOTIDE SEQUENCE [LARGE SCALE GENOMIC DNA]</scope>
    <source>
        <strain evidence="2 3">MTCC4038</strain>
        <plasmid evidence="2 3">p1</plasmid>
    </source>
</reference>
<evidence type="ECO:0000313" key="1">
    <source>
        <dbReference type="EMBL" id="MDX5951254.1"/>
    </source>
</evidence>
<sequence>MGGPLKRIDIPDILTQKDWDKKKGAIAKIAGKTGVGDAMKAVDKAHGAIDWKKLSVSVNAPSNATLDDLDSLLDEARAEYKRSVEPLRTQLQKLRDLAEATAKKFKSNKLIPKDSAAHAEKVAKTADQLFVAFNQSSLGDKIVDDYEGMKDAIEKADKVRAKGREILEKYMLSLAKKLKTAKTVGDYQDLWKEDIRGVGTQLPKMPELKAFLKDWRNISSQDGIPETDEDVKSRCKEVMAVLARMDKQMKAMA</sequence>
<protein>
    <submittedName>
        <fullName evidence="2">Uncharacterized protein</fullName>
    </submittedName>
</protein>
<reference evidence="1 4" key="2">
    <citation type="submission" date="2023-11" db="EMBL/GenBank/DDBJ databases">
        <title>MicrobeMod: A computational toolkit for identifying prokaryotic methylation and restriction-modification with nanopore sequencing.</title>
        <authorList>
            <person name="Crits-Christoph A."/>
            <person name="Kang S.C."/>
            <person name="Lee H."/>
            <person name="Ostrov N."/>
        </authorList>
    </citation>
    <scope>NUCLEOTIDE SEQUENCE [LARGE SCALE GENOMIC DNA]</scope>
    <source>
        <strain evidence="1 4">ATCC 29145</strain>
    </source>
</reference>
<evidence type="ECO:0000313" key="3">
    <source>
        <dbReference type="Proteomes" id="UP000298774"/>
    </source>
</evidence>
<dbReference type="EMBL" id="JAWXYC010000003">
    <property type="protein sequence ID" value="MDX5951254.1"/>
    <property type="molecule type" value="Genomic_DNA"/>
</dbReference>
<dbReference type="AlphaFoldDB" id="A0A0P0F2B7"/>
<gene>
    <name evidence="2" type="ORF">D3868_20940</name>
    <name evidence="1" type="ORF">SIM66_08610</name>
</gene>
<dbReference type="EMBL" id="CP032340">
    <property type="protein sequence ID" value="QCO11450.1"/>
    <property type="molecule type" value="Genomic_DNA"/>
</dbReference>
<name>A0A0P0F2B7_AZOBR</name>
<evidence type="ECO:0000313" key="2">
    <source>
        <dbReference type="EMBL" id="QCO11450.1"/>
    </source>
</evidence>
<dbReference type="KEGG" id="abf:AMK58_16475"/>
<dbReference type="Proteomes" id="UP001277471">
    <property type="component" value="Unassembled WGS sequence"/>
</dbReference>
<dbReference type="GeneID" id="56453167"/>
<proteinExistence type="predicted"/>
<accession>A0A0P0F2B7</accession>
<geneLocation type="plasmid" evidence="2 3">
    <name>p1</name>
</geneLocation>
<organism evidence="2 3">
    <name type="scientific">Azospirillum brasilense</name>
    <dbReference type="NCBI Taxonomy" id="192"/>
    <lineage>
        <taxon>Bacteria</taxon>
        <taxon>Pseudomonadati</taxon>
        <taxon>Pseudomonadota</taxon>
        <taxon>Alphaproteobacteria</taxon>
        <taxon>Rhodospirillales</taxon>
        <taxon>Azospirillaceae</taxon>
        <taxon>Azospirillum</taxon>
    </lineage>
</organism>
<dbReference type="RefSeq" id="WP_035676384.1">
    <property type="nucleotide sequence ID" value="NZ_CP012915.1"/>
</dbReference>
<evidence type="ECO:0000313" key="4">
    <source>
        <dbReference type="Proteomes" id="UP001277471"/>
    </source>
</evidence>
<keyword evidence="2" id="KW-0614">Plasmid</keyword>